<protein>
    <recommendedName>
        <fullName evidence="4">AAA+ ATPase domain-containing protein</fullName>
    </recommendedName>
</protein>
<name>T0HDV5_9SPHN</name>
<evidence type="ECO:0000313" key="3">
    <source>
        <dbReference type="Proteomes" id="UP000015525"/>
    </source>
</evidence>
<dbReference type="SUPFAM" id="SSF52540">
    <property type="entry name" value="P-loop containing nucleoside triphosphate hydrolases"/>
    <property type="match status" value="1"/>
</dbReference>
<gene>
    <name evidence="2" type="ORF">L288_03460</name>
</gene>
<keyword evidence="3" id="KW-1185">Reference proteome</keyword>
<proteinExistence type="predicted"/>
<evidence type="ECO:0000313" key="2">
    <source>
        <dbReference type="EMBL" id="EQB11187.1"/>
    </source>
</evidence>
<feature type="non-terminal residue" evidence="2">
    <location>
        <position position="1"/>
    </location>
</feature>
<organism evidence="2 3">
    <name type="scientific">Sphingobium quisquiliarum P25</name>
    <dbReference type="NCBI Taxonomy" id="1329909"/>
    <lineage>
        <taxon>Bacteria</taxon>
        <taxon>Pseudomonadati</taxon>
        <taxon>Pseudomonadota</taxon>
        <taxon>Alphaproteobacteria</taxon>
        <taxon>Sphingomonadales</taxon>
        <taxon>Sphingomonadaceae</taxon>
        <taxon>Sphingobium</taxon>
    </lineage>
</organism>
<dbReference type="EMBL" id="ATHO01000025">
    <property type="protein sequence ID" value="EQB11187.1"/>
    <property type="molecule type" value="Genomic_DNA"/>
</dbReference>
<dbReference type="RefSeq" id="WP_021236998.1">
    <property type="nucleotide sequence ID" value="NZ_ATHO01000025.1"/>
</dbReference>
<dbReference type="AlphaFoldDB" id="T0HDV5"/>
<dbReference type="Proteomes" id="UP000015525">
    <property type="component" value="Unassembled WGS sequence"/>
</dbReference>
<feature type="region of interest" description="Disordered" evidence="1">
    <location>
        <begin position="1"/>
        <end position="33"/>
    </location>
</feature>
<dbReference type="Pfam" id="PF05621">
    <property type="entry name" value="TniB"/>
    <property type="match status" value="1"/>
</dbReference>
<dbReference type="InterPro" id="IPR027417">
    <property type="entry name" value="P-loop_NTPase"/>
</dbReference>
<evidence type="ECO:0000256" key="1">
    <source>
        <dbReference type="SAM" id="MobiDB-lite"/>
    </source>
</evidence>
<comment type="caution">
    <text evidence="2">The sequence shown here is derived from an EMBL/GenBank/DDBJ whole genome shotgun (WGS) entry which is preliminary data.</text>
</comment>
<sequence length="335" mass="36469">EAAGPIDGAASAPLDPHAAAPLQPAAHPKQSDLAEEVGAKLAIFEDMVFPTPAQIATMRKMDTLRHMGLHQASSVQRRAYRFLQPSGAGKSTCAKLLKKSVENQPGRDRSKKPVLHVTLSTTGTPKSLATSILSAFGDGYAGRGEADILLERVKLCIQEFGVELLIIDELNHFRQKHLAADAANTIKNILTLGWAPVILMGTDEAQSLFANNRELKNRCAPQDILRPYDFNDEDNDLPVWIEFMKRIDAGMVSRGVLEEKSGLNDPTLAKDLCEASNGLIGEFHNIVLSALEPALLGGESHLSYDRLIEAIDAWCLADGTIDHNPLRLRRTGEAK</sequence>
<evidence type="ECO:0008006" key="4">
    <source>
        <dbReference type="Google" id="ProtNLM"/>
    </source>
</evidence>
<reference evidence="2 3" key="1">
    <citation type="journal article" date="2013" name="Genome Announc.">
        <title>Draft Genome Sequence of Sphingobium quisquiliarum Strain P25T, a Novel Hexachlorocyclohexane (HCH)-Degrading Bacterium Isolated from an HCH Dumpsite.</title>
        <authorList>
            <person name="Kumar Singh A."/>
            <person name="Sangwan N."/>
            <person name="Sharma A."/>
            <person name="Gupta V."/>
            <person name="Khurana J.P."/>
            <person name="Lal R."/>
        </authorList>
    </citation>
    <scope>NUCLEOTIDE SEQUENCE [LARGE SCALE GENOMIC DNA]</scope>
    <source>
        <strain evidence="2 3">P25</strain>
    </source>
</reference>
<dbReference type="InterPro" id="IPR008868">
    <property type="entry name" value="TniB"/>
</dbReference>
<feature type="compositionally biased region" description="Low complexity" evidence="1">
    <location>
        <begin position="9"/>
        <end position="28"/>
    </location>
</feature>
<dbReference type="PATRIC" id="fig|1329909.3.peg.654"/>
<accession>T0HDV5</accession>
<dbReference type="Gene3D" id="3.40.50.300">
    <property type="entry name" value="P-loop containing nucleotide triphosphate hydrolases"/>
    <property type="match status" value="1"/>
</dbReference>